<dbReference type="InterPro" id="IPR003149">
    <property type="entry name" value="Fe_hydrogenase_ssu"/>
</dbReference>
<dbReference type="OrthoDB" id="10249365at2759"/>
<dbReference type="InterPro" id="IPR036991">
    <property type="entry name" value="Fe_hydrogenase_ssu_sf"/>
</dbReference>
<organism evidence="3 4">
    <name type="scientific">Nannochloropsis gaditana</name>
    <dbReference type="NCBI Taxonomy" id="72520"/>
    <lineage>
        <taxon>Eukaryota</taxon>
        <taxon>Sar</taxon>
        <taxon>Stramenopiles</taxon>
        <taxon>Ochrophyta</taxon>
        <taxon>Eustigmatophyceae</taxon>
        <taxon>Eustigmatales</taxon>
        <taxon>Monodopsidaceae</taxon>
        <taxon>Nannochloropsis</taxon>
    </lineage>
</organism>
<dbReference type="Gene3D" id="3.40.50.1780">
    <property type="match status" value="1"/>
</dbReference>
<feature type="domain" description="Iron hydrogenase small subunit" evidence="2">
    <location>
        <begin position="329"/>
        <end position="388"/>
    </location>
</feature>
<dbReference type="Pfam" id="PF02906">
    <property type="entry name" value="Fe_hyd_lg_C"/>
    <property type="match status" value="1"/>
</dbReference>
<dbReference type="SMART" id="SM00902">
    <property type="entry name" value="Fe_hyd_SSU"/>
    <property type="match status" value="1"/>
</dbReference>
<dbReference type="EMBL" id="AZIL01001301">
    <property type="protein sequence ID" value="EWM24352.1"/>
    <property type="molecule type" value="Genomic_DNA"/>
</dbReference>
<evidence type="ECO:0000313" key="3">
    <source>
        <dbReference type="EMBL" id="EWM24352.1"/>
    </source>
</evidence>
<reference evidence="3 4" key="1">
    <citation type="journal article" date="2014" name="Mol. Plant">
        <title>Chromosome Scale Genome Assembly and Transcriptome Profiling of Nannochloropsis gaditana in Nitrogen Depletion.</title>
        <authorList>
            <person name="Corteggiani Carpinelli E."/>
            <person name="Telatin A."/>
            <person name="Vitulo N."/>
            <person name="Forcato C."/>
            <person name="D'Angelo M."/>
            <person name="Schiavon R."/>
            <person name="Vezzi A."/>
            <person name="Giacometti G.M."/>
            <person name="Morosinotto T."/>
            <person name="Valle G."/>
        </authorList>
    </citation>
    <scope>NUCLEOTIDE SEQUENCE [LARGE SCALE GENOMIC DNA]</scope>
    <source>
        <strain evidence="3 4">B-31</strain>
    </source>
</reference>
<dbReference type="InterPro" id="IPR009016">
    <property type="entry name" value="Fe_hydrogenase"/>
</dbReference>
<evidence type="ECO:0000259" key="2">
    <source>
        <dbReference type="SMART" id="SM00902"/>
    </source>
</evidence>
<dbReference type="Proteomes" id="UP000019335">
    <property type="component" value="Chromosome 14"/>
</dbReference>
<sequence>MRERHELFQVIDALEDQSRVKVAAVAPSVRVAMSEEFGLPPGRVSMGQIVAGLKLLGFDYVFDTNFSADLTIMEEGTELLSRLRKDPGAGPLPMFTSCCPGWINLVEKNYPELIPHLSSCKSPQGMMGALIKNVWAPRLERDPADVVSVSVMPCTAKKGEAHRPADRGATYSSKIDGPVPNNDYVLTTREIGRLFRLRKIALPALDAQVPDDPLGESTGAAVLFGATGGVMEAALRTAYELASGGQELPKMEMSDIRGLQGVKSSRVCIPNPDGKGPGAVVRVGVVHGTAETRALLERMKLGDPAAQFDFVEVMACRGGCIGGGGQSKSDDALVLQKRMAHVYNLDEKSALRKSHDNPSIQKLYESELGRPGSARSHALLHTHYADRSEQTT</sequence>
<proteinExistence type="inferred from homology"/>
<dbReference type="Pfam" id="PF02256">
    <property type="entry name" value="Fe_hyd_SSU"/>
    <property type="match status" value="1"/>
</dbReference>
<dbReference type="AlphaFoldDB" id="W7TDI5"/>
<gene>
    <name evidence="3" type="primary">HYDA1</name>
    <name evidence="3" type="ORF">Naga_100163g7</name>
</gene>
<keyword evidence="4" id="KW-1185">Reference proteome</keyword>
<name>W7TDI5_9STRA</name>
<dbReference type="InterPro" id="IPR004108">
    <property type="entry name" value="Fe_hydrogenase_lsu_C"/>
</dbReference>
<dbReference type="Gene3D" id="4.10.260.20">
    <property type="entry name" value="Iron hydrogenase, small subunit"/>
    <property type="match status" value="1"/>
</dbReference>
<dbReference type="SUPFAM" id="SSF53920">
    <property type="entry name" value="Fe-only hydrogenase"/>
    <property type="match status" value="1"/>
</dbReference>
<dbReference type="PANTHER" id="PTHR11615">
    <property type="entry name" value="NITRATE, FORMATE, IRON DEHYDROGENASE"/>
    <property type="match status" value="1"/>
</dbReference>
<evidence type="ECO:0000256" key="1">
    <source>
        <dbReference type="ARBA" id="ARBA00006596"/>
    </source>
</evidence>
<accession>W7TDI5</accession>
<comment type="caution">
    <text evidence="3">The sequence shown here is derived from an EMBL/GenBank/DDBJ whole genome shotgun (WGS) entry which is preliminary data.</text>
</comment>
<protein>
    <submittedName>
        <fullName evidence="3">Fe-only</fullName>
    </submittedName>
</protein>
<dbReference type="InterPro" id="IPR050340">
    <property type="entry name" value="Cytosolic_Fe-S_CAF"/>
</dbReference>
<comment type="similarity">
    <text evidence="1">Belongs to the NARF family.</text>
</comment>
<dbReference type="Gene3D" id="3.40.950.10">
    <property type="entry name" value="Fe-only Hydrogenase (Larger Subunit), Chain L, domain 3"/>
    <property type="match status" value="1"/>
</dbReference>
<evidence type="ECO:0000313" key="4">
    <source>
        <dbReference type="Proteomes" id="UP000019335"/>
    </source>
</evidence>